<evidence type="ECO:0000313" key="4">
    <source>
        <dbReference type="Ensembl" id="ENSDCDP00010034901.1"/>
    </source>
</evidence>
<evidence type="ECO:0000256" key="2">
    <source>
        <dbReference type="ARBA" id="ARBA00022553"/>
    </source>
</evidence>
<dbReference type="GO" id="GO:0051373">
    <property type="term" value="F:FATZ binding"/>
    <property type="evidence" value="ECO:0007669"/>
    <property type="project" value="TreeGrafter"/>
</dbReference>
<dbReference type="PROSITE" id="PS51257">
    <property type="entry name" value="PROKAR_LIPOPROTEIN"/>
    <property type="match status" value="1"/>
</dbReference>
<evidence type="ECO:0000313" key="5">
    <source>
        <dbReference type="Proteomes" id="UP000694580"/>
    </source>
</evidence>
<dbReference type="Pfam" id="PF05556">
    <property type="entry name" value="Calsarcin"/>
    <property type="match status" value="1"/>
</dbReference>
<dbReference type="PANTHER" id="PTHR15941">
    <property type="entry name" value="MYOZENIN"/>
    <property type="match status" value="1"/>
</dbReference>
<organism evidence="4 5">
    <name type="scientific">Denticeps clupeoides</name>
    <name type="common">denticle herring</name>
    <dbReference type="NCBI Taxonomy" id="299321"/>
    <lineage>
        <taxon>Eukaryota</taxon>
        <taxon>Metazoa</taxon>
        <taxon>Chordata</taxon>
        <taxon>Craniata</taxon>
        <taxon>Vertebrata</taxon>
        <taxon>Euteleostomi</taxon>
        <taxon>Actinopterygii</taxon>
        <taxon>Neopterygii</taxon>
        <taxon>Teleostei</taxon>
        <taxon>Clupei</taxon>
        <taxon>Clupeiformes</taxon>
        <taxon>Denticipitoidei</taxon>
        <taxon>Denticipitidae</taxon>
        <taxon>Denticeps</taxon>
    </lineage>
</organism>
<reference evidence="4" key="3">
    <citation type="submission" date="2025-09" db="UniProtKB">
        <authorList>
            <consortium name="Ensembl"/>
        </authorList>
    </citation>
    <scope>IDENTIFICATION</scope>
</reference>
<dbReference type="GO" id="GO:0003779">
    <property type="term" value="F:actin binding"/>
    <property type="evidence" value="ECO:0007669"/>
    <property type="project" value="TreeGrafter"/>
</dbReference>
<evidence type="ECO:0000256" key="1">
    <source>
        <dbReference type="ARBA" id="ARBA00009126"/>
    </source>
</evidence>
<evidence type="ECO:0008006" key="6">
    <source>
        <dbReference type="Google" id="ProtNLM"/>
    </source>
</evidence>
<sequence length="295" mass="32818">MIKAELHGNCCSAVHVAPPLSFGFSCSAQLQMFLPQQRPMATMVMHGMHDDLAKRRQQQALALSREARGEKLDLGRKVSTPKDLQMEELNLSSNRGSRMFQERQRRVERFTLESTAGPAAGIYEQQNLNPTQIVPELRVDKENLANIVPGKHCLVTTLKNMVAKKGSPNVLAPGYSGPLKEIPREKFNATVIPKSYCSPWQEALGDDVELLSPLNGQLPQAQQALQAANYRCFNRAATPFGGPMTSKRVVPVMAFESLDTQNLPSFTPDRMARRPNFNRAPRGWGTDYNPESTDL</sequence>
<reference evidence="4 5" key="1">
    <citation type="submission" date="2020-06" db="EMBL/GenBank/DDBJ databases">
        <authorList>
            <consortium name="Wellcome Sanger Institute Data Sharing"/>
        </authorList>
    </citation>
    <scope>NUCLEOTIDE SEQUENCE [LARGE SCALE GENOMIC DNA]</scope>
</reference>
<keyword evidence="5" id="KW-1185">Reference proteome</keyword>
<evidence type="ECO:0000256" key="3">
    <source>
        <dbReference type="SAM" id="MobiDB-lite"/>
    </source>
</evidence>
<accession>A0AAY4CRB0</accession>
<gene>
    <name evidence="4" type="primary">LOC114768323</name>
</gene>
<dbReference type="Ensembl" id="ENSDCDT00010043539.1">
    <property type="protein sequence ID" value="ENSDCDP00010034901.1"/>
    <property type="gene ID" value="ENSDCDG00010022512.1"/>
</dbReference>
<dbReference type="GO" id="GO:0015629">
    <property type="term" value="C:actin cytoskeleton"/>
    <property type="evidence" value="ECO:0007669"/>
    <property type="project" value="TreeGrafter"/>
</dbReference>
<dbReference type="InterPro" id="IPR008438">
    <property type="entry name" value="MYOZ"/>
</dbReference>
<comment type="similarity">
    <text evidence="1">Belongs to the myozenin family.</text>
</comment>
<reference evidence="4" key="2">
    <citation type="submission" date="2025-08" db="UniProtKB">
        <authorList>
            <consortium name="Ensembl"/>
        </authorList>
    </citation>
    <scope>IDENTIFICATION</scope>
</reference>
<dbReference type="PANTHER" id="PTHR15941:SF16">
    <property type="entry name" value="MYOZENIN 3A-RELATED"/>
    <property type="match status" value="1"/>
</dbReference>
<dbReference type="Proteomes" id="UP000694580">
    <property type="component" value="Chromosome 18"/>
</dbReference>
<proteinExistence type="inferred from homology"/>
<dbReference type="GeneTree" id="ENSGT00950000183027"/>
<feature type="region of interest" description="Disordered" evidence="3">
    <location>
        <begin position="265"/>
        <end position="295"/>
    </location>
</feature>
<name>A0AAY4CRB0_9TELE</name>
<dbReference type="GO" id="GO:0031433">
    <property type="term" value="F:telethonin binding"/>
    <property type="evidence" value="ECO:0007669"/>
    <property type="project" value="TreeGrafter"/>
</dbReference>
<protein>
    <recommendedName>
        <fullName evidence="6">Myozenin-2-like</fullName>
    </recommendedName>
</protein>
<dbReference type="GO" id="GO:0030018">
    <property type="term" value="C:Z disc"/>
    <property type="evidence" value="ECO:0007669"/>
    <property type="project" value="InterPro"/>
</dbReference>
<dbReference type="AlphaFoldDB" id="A0AAY4CRB0"/>
<keyword evidence="2" id="KW-0597">Phosphoprotein</keyword>